<evidence type="ECO:0000256" key="6">
    <source>
        <dbReference type="ARBA" id="ARBA00023136"/>
    </source>
</evidence>
<organism evidence="10">
    <name type="scientific">Singulisphaera sp. Ch08</name>
    <dbReference type="NCBI Taxonomy" id="3120278"/>
    <lineage>
        <taxon>Bacteria</taxon>
        <taxon>Pseudomonadati</taxon>
        <taxon>Planctomycetota</taxon>
        <taxon>Planctomycetia</taxon>
        <taxon>Isosphaerales</taxon>
        <taxon>Isosphaeraceae</taxon>
        <taxon>Singulisphaera</taxon>
    </lineage>
</organism>
<evidence type="ECO:0000256" key="4">
    <source>
        <dbReference type="ARBA" id="ARBA00022692"/>
    </source>
</evidence>
<dbReference type="RefSeq" id="WP_406695570.1">
    <property type="nucleotide sequence ID" value="NZ_CP155447.1"/>
</dbReference>
<dbReference type="AlphaFoldDB" id="A0AAU7CBM7"/>
<dbReference type="InterPro" id="IPR003416">
    <property type="entry name" value="MgtC/SapB/SrpB/YhiD_fam"/>
</dbReference>
<comment type="similarity">
    <text evidence="2">Belongs to the MgtC/SapB family.</text>
</comment>
<sequence length="185" mass="19385">MSWWQALVHDFSDLQEFAQALQMGVRLLVAAILGGVLGFERQRSGKAAGLRTHMLVALGAALFVLIAQQVGTSMSDMSRVIQGIATGIGFIGGGAILKQADQHEIKGLTTAAGLWLTAAVGVAAGIGREATAILGTVLALIILSSLQGVSHVLGDSPDPSNHDDGEAHPTNQKTRRRRRRKSSSA</sequence>
<accession>A0AAU7CBM7</accession>
<protein>
    <submittedName>
        <fullName evidence="10">MgtC/SapB family protein</fullName>
    </submittedName>
</protein>
<evidence type="ECO:0000256" key="5">
    <source>
        <dbReference type="ARBA" id="ARBA00022989"/>
    </source>
</evidence>
<dbReference type="PRINTS" id="PR01837">
    <property type="entry name" value="MGTCSAPBPROT"/>
</dbReference>
<feature type="domain" description="MgtC/SapB/SrpB/YhiD N-terminal" evidence="9">
    <location>
        <begin position="27"/>
        <end position="149"/>
    </location>
</feature>
<feature type="transmembrane region" description="Helical" evidence="8">
    <location>
        <begin position="132"/>
        <end position="153"/>
    </location>
</feature>
<dbReference type="Pfam" id="PF02308">
    <property type="entry name" value="MgtC"/>
    <property type="match status" value="1"/>
</dbReference>
<dbReference type="GO" id="GO:0005886">
    <property type="term" value="C:plasma membrane"/>
    <property type="evidence" value="ECO:0007669"/>
    <property type="project" value="UniProtKB-SubCell"/>
</dbReference>
<evidence type="ECO:0000313" key="10">
    <source>
        <dbReference type="EMBL" id="XBH02828.1"/>
    </source>
</evidence>
<feature type="compositionally biased region" description="Basic residues" evidence="7">
    <location>
        <begin position="173"/>
        <end position="185"/>
    </location>
</feature>
<gene>
    <name evidence="10" type="ORF">V5E97_31615</name>
</gene>
<comment type="subcellular location">
    <subcellularLocation>
        <location evidence="1">Cell membrane</location>
        <topology evidence="1">Multi-pass membrane protein</topology>
    </subcellularLocation>
</comment>
<feature type="transmembrane region" description="Helical" evidence="8">
    <location>
        <begin position="20"/>
        <end position="40"/>
    </location>
</feature>
<keyword evidence="6 8" id="KW-0472">Membrane</keyword>
<evidence type="ECO:0000256" key="8">
    <source>
        <dbReference type="SAM" id="Phobius"/>
    </source>
</evidence>
<dbReference type="PANTHER" id="PTHR33778">
    <property type="entry name" value="PROTEIN MGTC"/>
    <property type="match status" value="1"/>
</dbReference>
<evidence type="ECO:0000256" key="3">
    <source>
        <dbReference type="ARBA" id="ARBA00022475"/>
    </source>
</evidence>
<keyword evidence="4 8" id="KW-0812">Transmembrane</keyword>
<evidence type="ECO:0000256" key="1">
    <source>
        <dbReference type="ARBA" id="ARBA00004651"/>
    </source>
</evidence>
<feature type="transmembrane region" description="Helical" evidence="8">
    <location>
        <begin position="108"/>
        <end position="126"/>
    </location>
</feature>
<proteinExistence type="inferred from homology"/>
<feature type="transmembrane region" description="Helical" evidence="8">
    <location>
        <begin position="77"/>
        <end position="96"/>
    </location>
</feature>
<dbReference type="PANTHER" id="PTHR33778:SF1">
    <property type="entry name" value="MAGNESIUM TRANSPORTER YHID-RELATED"/>
    <property type="match status" value="1"/>
</dbReference>
<dbReference type="InterPro" id="IPR049177">
    <property type="entry name" value="MgtC_SapB_SrpB_YhiD_N"/>
</dbReference>
<evidence type="ECO:0000256" key="7">
    <source>
        <dbReference type="SAM" id="MobiDB-lite"/>
    </source>
</evidence>
<evidence type="ECO:0000256" key="2">
    <source>
        <dbReference type="ARBA" id="ARBA00009298"/>
    </source>
</evidence>
<evidence type="ECO:0000259" key="9">
    <source>
        <dbReference type="Pfam" id="PF02308"/>
    </source>
</evidence>
<keyword evidence="5 8" id="KW-1133">Transmembrane helix</keyword>
<keyword evidence="3" id="KW-1003">Cell membrane</keyword>
<feature type="region of interest" description="Disordered" evidence="7">
    <location>
        <begin position="153"/>
        <end position="185"/>
    </location>
</feature>
<dbReference type="EMBL" id="CP155447">
    <property type="protein sequence ID" value="XBH02828.1"/>
    <property type="molecule type" value="Genomic_DNA"/>
</dbReference>
<feature type="transmembrane region" description="Helical" evidence="8">
    <location>
        <begin position="52"/>
        <end position="71"/>
    </location>
</feature>
<reference evidence="10" key="1">
    <citation type="submission" date="2024-05" db="EMBL/GenBank/DDBJ databases">
        <title>Planctomycetes of the genus Singulisphaera possess chitinolytic capabilities.</title>
        <authorList>
            <person name="Ivanova A."/>
        </authorList>
    </citation>
    <scope>NUCLEOTIDE SEQUENCE</scope>
    <source>
        <strain evidence="10">Ch08T</strain>
    </source>
</reference>
<name>A0AAU7CBM7_9BACT</name>